<proteinExistence type="predicted"/>
<gene>
    <name evidence="2" type="ORF">JGB26_06480</name>
</gene>
<keyword evidence="1" id="KW-0812">Transmembrane</keyword>
<dbReference type="EMBL" id="JAEKOZ010000003">
    <property type="protein sequence ID" value="MBJ3806766.1"/>
    <property type="molecule type" value="Genomic_DNA"/>
</dbReference>
<evidence type="ECO:0000313" key="2">
    <source>
        <dbReference type="EMBL" id="MBJ3806766.1"/>
    </source>
</evidence>
<comment type="caution">
    <text evidence="2">The sequence shown here is derived from an EMBL/GenBank/DDBJ whole genome shotgun (WGS) entry which is preliminary data.</text>
</comment>
<feature type="transmembrane region" description="Helical" evidence="1">
    <location>
        <begin position="383"/>
        <end position="402"/>
    </location>
</feature>
<organism evidence="2 3">
    <name type="scientific">Streptomyces flavofungini</name>
    <dbReference type="NCBI Taxonomy" id="68200"/>
    <lineage>
        <taxon>Bacteria</taxon>
        <taxon>Bacillati</taxon>
        <taxon>Actinomycetota</taxon>
        <taxon>Actinomycetes</taxon>
        <taxon>Kitasatosporales</taxon>
        <taxon>Streptomycetaceae</taxon>
        <taxon>Streptomyces</taxon>
    </lineage>
</organism>
<reference evidence="2 3" key="1">
    <citation type="submission" date="2020-12" db="EMBL/GenBank/DDBJ databases">
        <title>Streptomyces typhae sp. nov., a novel endophytic actinomycete isolated from the root of cattail pollen (Typha angustifolia L.).</title>
        <authorList>
            <person name="Peng C."/>
            <person name="Liu C."/>
        </authorList>
    </citation>
    <scope>NUCLEOTIDE SEQUENCE [LARGE SCALE GENOMIC DNA]</scope>
    <source>
        <strain evidence="2 3">JCM 4753</strain>
    </source>
</reference>
<keyword evidence="1" id="KW-0472">Membrane</keyword>
<feature type="transmembrane region" description="Helical" evidence="1">
    <location>
        <begin position="414"/>
        <end position="434"/>
    </location>
</feature>
<evidence type="ECO:0000313" key="3">
    <source>
        <dbReference type="Proteomes" id="UP000634780"/>
    </source>
</evidence>
<protein>
    <recommendedName>
        <fullName evidence="4">CorA-like Mg2+ transporter protein</fullName>
    </recommendedName>
</protein>
<sequence length="464" mass="50400">MSGPPVGPAGARPDDLDDPGLLHRREVVLVAAVRVERSPDGAFTPGPLQRRWRVGRPNEVVSDTARRSSYTSPRLVPLLWAPDVRWHRESAGDVVSPAGFRLGAVEVIRLGAVMDTALAGMDTPAAANGVALLHGTLPAVRPAHLPKVLQFCANIDAHHRQGEQRQWVARQLPSGCRLAETEREMVHGVLVTPRRELPVLHEGLELDAPEQWLWKMLYATEYAPPSEAEEELRELRLRFPTAVRGVAGARGLSVVGTAADPNPEQPPDFQYFDASSFHLATLHSDALALACLQKAVLDAFGREVARMGESEPLRRKVGQLERDLLVFRRGYWAADFGRQAVCTAIIRNLQRGCGLPEALQSLVGDLGELARQVQAAETETTNAILGLLAAVGLPLATGLAIWQGLPQSGAPSLYRTLAVTCVTTVLLMSAFPGLRRLFVTLFRSRAGRGSRTGRRGRIGRGGRP</sequence>
<keyword evidence="1" id="KW-1133">Transmembrane helix</keyword>
<evidence type="ECO:0000256" key="1">
    <source>
        <dbReference type="SAM" id="Phobius"/>
    </source>
</evidence>
<dbReference type="Proteomes" id="UP000634780">
    <property type="component" value="Unassembled WGS sequence"/>
</dbReference>
<evidence type="ECO:0008006" key="4">
    <source>
        <dbReference type="Google" id="ProtNLM"/>
    </source>
</evidence>
<accession>A0ABS0X0T3</accession>
<name>A0ABS0X0T3_9ACTN</name>
<keyword evidence="3" id="KW-1185">Reference proteome</keyword>